<dbReference type="InterPro" id="IPR012914">
    <property type="entry name" value="PucR_dom"/>
</dbReference>
<protein>
    <submittedName>
        <fullName evidence="5">PucR family transcriptional regulator</fullName>
    </submittedName>
</protein>
<sequence length="561" mass="64492">MKYRVRDLMEQSGLGKMRVIAGEDHLDNEIGGVTIIEAPDIVKFINGGEVLLTGLYAFKSCSLLEMEGYIRELEQKKISAVILKRGRNIDFAEEKVEMFKAYANRREIPCLSVDFDTSFKDIMEVIMGELFSDEVKRLKYFKTTRDNFEALVLSLKPEEDGIVKLLTVLGKLISNPTGVYDQNGVCIGETKTVPTDLEVSGELIQVDPEIASNYQYMKRSVYIYGEGRAVDQYVVRMKRMFGIQMYLVVTEIGEKLDAMDYIAIDSAVSALQYELSRRYAVLELEKKYQNDILHNILHGEIHFIEDMKKNVSLLGMSFGGMYRVVVFGMEYKRGKEPKDINVRMDDVNLLKERIRRVFPGAVISNDLDKVIVVETEEMEKHECEFRKDMQAAIEKLKEFLREQKKGFEIKAGVGKKVDGIVNLKYSYREAEDALGFLDIAGSIFGKEKSDILLFSDMGILKLLSGLKEEELQEYIPETLQKLYRDHKSQKREWILTLSTYLDYNQNLMKTAQELHIHYKTVAYRIEKIGMMTGMRFDDAREMLSVRIGLVACKILDKLKKG</sequence>
<accession>A0A6N7V106</accession>
<dbReference type="AlphaFoldDB" id="A0A6N7V106"/>
<feature type="domain" description="Purine catabolism PurC-like" evidence="2">
    <location>
        <begin position="7"/>
        <end position="129"/>
    </location>
</feature>
<evidence type="ECO:0000259" key="3">
    <source>
        <dbReference type="Pfam" id="PF13556"/>
    </source>
</evidence>
<dbReference type="InterPro" id="IPR041522">
    <property type="entry name" value="CdaR_GGDEF"/>
</dbReference>
<dbReference type="InterPro" id="IPR028979">
    <property type="entry name" value="Ser_kin/Pase_Hpr-like_N_sf"/>
</dbReference>
<keyword evidence="6" id="KW-1185">Reference proteome</keyword>
<feature type="domain" description="PucR C-terminal helix-turn-helix" evidence="3">
    <location>
        <begin position="496"/>
        <end position="550"/>
    </location>
</feature>
<feature type="domain" description="CdaR GGDEF-like" evidence="4">
    <location>
        <begin position="306"/>
        <end position="434"/>
    </location>
</feature>
<dbReference type="Pfam" id="PF17853">
    <property type="entry name" value="GGDEF_2"/>
    <property type="match status" value="1"/>
</dbReference>
<evidence type="ECO:0000313" key="5">
    <source>
        <dbReference type="EMBL" id="MSR93536.1"/>
    </source>
</evidence>
<dbReference type="Pfam" id="PF13556">
    <property type="entry name" value="HTH_30"/>
    <property type="match status" value="1"/>
</dbReference>
<dbReference type="PANTHER" id="PTHR33744:SF1">
    <property type="entry name" value="DNA-BINDING TRANSCRIPTIONAL ACTIVATOR ADER"/>
    <property type="match status" value="1"/>
</dbReference>
<dbReference type="PANTHER" id="PTHR33744">
    <property type="entry name" value="CARBOHYDRATE DIACID REGULATOR"/>
    <property type="match status" value="1"/>
</dbReference>
<dbReference type="SUPFAM" id="SSF75138">
    <property type="entry name" value="HprK N-terminal domain-like"/>
    <property type="match status" value="1"/>
</dbReference>
<dbReference type="Gene3D" id="1.10.10.2840">
    <property type="entry name" value="PucR C-terminal helix-turn-helix domain"/>
    <property type="match status" value="1"/>
</dbReference>
<evidence type="ECO:0000313" key="6">
    <source>
        <dbReference type="Proteomes" id="UP000434409"/>
    </source>
</evidence>
<name>A0A6N7V106_9FIRM</name>
<reference evidence="5 6" key="1">
    <citation type="submission" date="2019-08" db="EMBL/GenBank/DDBJ databases">
        <title>In-depth cultivation of the pig gut microbiome towards novel bacterial diversity and tailored functional studies.</title>
        <authorList>
            <person name="Wylensek D."/>
            <person name="Hitch T.C.A."/>
            <person name="Clavel T."/>
        </authorList>
    </citation>
    <scope>NUCLEOTIDE SEQUENCE [LARGE SCALE GENOMIC DNA]</scope>
    <source>
        <strain evidence="5 6">68-1-5</strain>
    </source>
</reference>
<evidence type="ECO:0000259" key="4">
    <source>
        <dbReference type="Pfam" id="PF17853"/>
    </source>
</evidence>
<proteinExistence type="inferred from homology"/>
<gene>
    <name evidence="5" type="ORF">FYJ34_04450</name>
</gene>
<comment type="similarity">
    <text evidence="1">Belongs to the CdaR family.</text>
</comment>
<dbReference type="InterPro" id="IPR025736">
    <property type="entry name" value="PucR_C-HTH_dom"/>
</dbReference>
<dbReference type="Pfam" id="PF07905">
    <property type="entry name" value="PucR"/>
    <property type="match status" value="1"/>
</dbReference>
<organism evidence="5 6">
    <name type="scientific">Suipraeoptans intestinalis</name>
    <dbReference type="NCBI Taxonomy" id="2606628"/>
    <lineage>
        <taxon>Bacteria</taxon>
        <taxon>Bacillati</taxon>
        <taxon>Bacillota</taxon>
        <taxon>Clostridia</taxon>
        <taxon>Lachnospirales</taxon>
        <taxon>Lachnospiraceae</taxon>
        <taxon>Suipraeoptans</taxon>
    </lineage>
</organism>
<comment type="caution">
    <text evidence="5">The sequence shown here is derived from an EMBL/GenBank/DDBJ whole genome shotgun (WGS) entry which is preliminary data.</text>
</comment>
<evidence type="ECO:0000256" key="1">
    <source>
        <dbReference type="ARBA" id="ARBA00006754"/>
    </source>
</evidence>
<dbReference type="Proteomes" id="UP000434409">
    <property type="component" value="Unassembled WGS sequence"/>
</dbReference>
<dbReference type="RefSeq" id="WP_154476594.1">
    <property type="nucleotide sequence ID" value="NZ_JAQYBV010000037.1"/>
</dbReference>
<dbReference type="InterPro" id="IPR051448">
    <property type="entry name" value="CdaR-like_regulators"/>
</dbReference>
<evidence type="ECO:0000259" key="2">
    <source>
        <dbReference type="Pfam" id="PF07905"/>
    </source>
</evidence>
<dbReference type="EMBL" id="VULY01000018">
    <property type="protein sequence ID" value="MSR93536.1"/>
    <property type="molecule type" value="Genomic_DNA"/>
</dbReference>
<dbReference type="InterPro" id="IPR042070">
    <property type="entry name" value="PucR_C-HTH_sf"/>
</dbReference>